<dbReference type="EMBL" id="VULO01000001">
    <property type="protein sequence ID" value="MSS83221.1"/>
    <property type="molecule type" value="Genomic_DNA"/>
</dbReference>
<dbReference type="AlphaFoldDB" id="A0A6N7W1G2"/>
<dbReference type="Pfam" id="PF11774">
    <property type="entry name" value="Lsr2"/>
    <property type="match status" value="1"/>
</dbReference>
<feature type="domain" description="Lsr2 dimerization" evidence="2">
    <location>
        <begin position="3"/>
        <end position="56"/>
    </location>
</feature>
<evidence type="ECO:0000256" key="1">
    <source>
        <dbReference type="ARBA" id="ARBA00023125"/>
    </source>
</evidence>
<comment type="caution">
    <text evidence="4">The sequence shown here is derived from an EMBL/GenBank/DDBJ whole genome shotgun (WGS) entry which is preliminary data.</text>
</comment>
<gene>
    <name evidence="4" type="ORF">FYJ24_00245</name>
</gene>
<reference evidence="4 5" key="1">
    <citation type="submission" date="2019-08" db="EMBL/GenBank/DDBJ databases">
        <title>In-depth cultivation of the pig gut microbiome towards novel bacterial diversity and tailored functional studies.</title>
        <authorList>
            <person name="Wylensek D."/>
            <person name="Hitch T.C.A."/>
            <person name="Clavel T."/>
        </authorList>
    </citation>
    <scope>NUCLEOTIDE SEQUENCE [LARGE SCALE GENOMIC DNA]</scope>
    <source>
        <strain evidence="4 5">WB03_NA08</strain>
    </source>
</reference>
<evidence type="ECO:0000259" key="3">
    <source>
        <dbReference type="Pfam" id="PF23359"/>
    </source>
</evidence>
<protein>
    <submittedName>
        <fullName evidence="4">Lsr2 family protein</fullName>
    </submittedName>
</protein>
<dbReference type="Pfam" id="PF23359">
    <property type="entry name" value="Lsr2_DNA-bd"/>
    <property type="match status" value="1"/>
</dbReference>
<dbReference type="Gene3D" id="3.30.60.230">
    <property type="entry name" value="Lsr2, dimerization domain"/>
    <property type="match status" value="1"/>
</dbReference>
<dbReference type="GO" id="GO:0016746">
    <property type="term" value="F:acyltransferase activity"/>
    <property type="evidence" value="ECO:0007669"/>
    <property type="project" value="InterPro"/>
</dbReference>
<evidence type="ECO:0000313" key="4">
    <source>
        <dbReference type="EMBL" id="MSS83221.1"/>
    </source>
</evidence>
<organism evidence="4 5">
    <name type="scientific">Scrofimicrobium canadense</name>
    <dbReference type="NCBI Taxonomy" id="2652290"/>
    <lineage>
        <taxon>Bacteria</taxon>
        <taxon>Bacillati</taxon>
        <taxon>Actinomycetota</taxon>
        <taxon>Actinomycetes</taxon>
        <taxon>Actinomycetales</taxon>
        <taxon>Actinomycetaceae</taxon>
        <taxon>Scrofimicrobium</taxon>
    </lineage>
</organism>
<dbReference type="Gene3D" id="4.10.320.10">
    <property type="entry name" value="E3-binding domain"/>
    <property type="match status" value="1"/>
</dbReference>
<proteinExistence type="predicted"/>
<name>A0A6N7W1G2_9ACTO</name>
<dbReference type="InterPro" id="IPR024412">
    <property type="entry name" value="Lsr2_dim_dom"/>
</dbReference>
<dbReference type="InterPro" id="IPR055370">
    <property type="entry name" value="Lsr2_DNA-bd"/>
</dbReference>
<keyword evidence="5" id="KW-1185">Reference proteome</keyword>
<sequence length="107" mass="12101">MRQARYVLIDDIDKTPAAETLHFSVGKQQYEIDLSDEHLAEFHKDMERWISHARKVARRGRGGVSGVAGDAAVIRAWAQEQGIPMSSRGRISAALRDRYYRESGQSN</sequence>
<dbReference type="RefSeq" id="WP_154542517.1">
    <property type="nucleotide sequence ID" value="NZ_VULO01000001.1"/>
</dbReference>
<dbReference type="InterPro" id="IPR036625">
    <property type="entry name" value="E3-bd_dom_sf"/>
</dbReference>
<dbReference type="InterPro" id="IPR042261">
    <property type="entry name" value="Lsr2-like_dimerization"/>
</dbReference>
<evidence type="ECO:0000313" key="5">
    <source>
        <dbReference type="Proteomes" id="UP000470875"/>
    </source>
</evidence>
<dbReference type="Proteomes" id="UP000470875">
    <property type="component" value="Unassembled WGS sequence"/>
</dbReference>
<keyword evidence="1" id="KW-0238">DNA-binding</keyword>
<dbReference type="GO" id="GO:0003677">
    <property type="term" value="F:DNA binding"/>
    <property type="evidence" value="ECO:0007669"/>
    <property type="project" value="UniProtKB-KW"/>
</dbReference>
<accession>A0A6N7W1G2</accession>
<evidence type="ECO:0000259" key="2">
    <source>
        <dbReference type="Pfam" id="PF11774"/>
    </source>
</evidence>
<feature type="domain" description="Lsr2 DNA-binding" evidence="3">
    <location>
        <begin position="69"/>
        <end position="100"/>
    </location>
</feature>